<dbReference type="PANTHER" id="PTHR40278:SF2">
    <property type="entry name" value="TYPE IV PILUS INNER MEMBRANE COMPONENT PILN"/>
    <property type="match status" value="1"/>
</dbReference>
<name>A0ABM8Z1T1_9PROT</name>
<keyword evidence="1" id="KW-0812">Transmembrane</keyword>
<accession>A0ABM8Z1T1</accession>
<dbReference type="EMBL" id="OU912926">
    <property type="protein sequence ID" value="CAG9933853.1"/>
    <property type="molecule type" value="Genomic_DNA"/>
</dbReference>
<gene>
    <name evidence="2" type="ORF">NTG6680_2604</name>
</gene>
<proteinExistence type="predicted"/>
<organism evidence="2 3">
    <name type="scientific">Candidatus Nitrotoga arctica</name>
    <dbReference type="NCBI Taxonomy" id="453162"/>
    <lineage>
        <taxon>Bacteria</taxon>
        <taxon>Pseudomonadati</taxon>
        <taxon>Pseudomonadota</taxon>
        <taxon>Betaproteobacteria</taxon>
        <taxon>Nitrosomonadales</taxon>
        <taxon>Gallionellaceae</taxon>
        <taxon>Candidatus Nitrotoga</taxon>
    </lineage>
</organism>
<dbReference type="InterPro" id="IPR052534">
    <property type="entry name" value="Extracell_DNA_Util/SecSys_Comp"/>
</dbReference>
<keyword evidence="3" id="KW-1185">Reference proteome</keyword>
<dbReference type="Pfam" id="PF05137">
    <property type="entry name" value="PilN"/>
    <property type="match status" value="1"/>
</dbReference>
<keyword evidence="1" id="KW-0472">Membrane</keyword>
<evidence type="ECO:0000313" key="2">
    <source>
        <dbReference type="EMBL" id="CAG9933853.1"/>
    </source>
</evidence>
<evidence type="ECO:0000313" key="3">
    <source>
        <dbReference type="Proteomes" id="UP000839052"/>
    </source>
</evidence>
<sequence>MIRINLLPHRAEKRKARQIQFYAFSAITLVLATMLVGFVHIVINTQIEYQERRNRYLTDQIALLDKQISEIKHLKMEIAALMERKTVVEKLQSTRSDVVHLLDQMLNILPESVYLKSIKQIGNKVDLVGFTQSNARVSTLMRSIDSSQWLESPTLVQISATTANANGPRLNEFTLNFNLTTQVPTTPVSPVKPAGTKG</sequence>
<dbReference type="PANTHER" id="PTHR40278">
    <property type="entry name" value="DNA UTILIZATION PROTEIN HOFN"/>
    <property type="match status" value="1"/>
</dbReference>
<dbReference type="InterPro" id="IPR007813">
    <property type="entry name" value="PilN"/>
</dbReference>
<dbReference type="Proteomes" id="UP000839052">
    <property type="component" value="Chromosome"/>
</dbReference>
<reference evidence="2 3" key="1">
    <citation type="submission" date="2021-10" db="EMBL/GenBank/DDBJ databases">
        <authorList>
            <person name="Koch H."/>
        </authorList>
    </citation>
    <scope>NUCLEOTIDE SEQUENCE [LARGE SCALE GENOMIC DNA]</scope>
    <source>
        <strain evidence="2">6680</strain>
    </source>
</reference>
<keyword evidence="1" id="KW-1133">Transmembrane helix</keyword>
<feature type="transmembrane region" description="Helical" evidence="1">
    <location>
        <begin position="21"/>
        <end position="43"/>
    </location>
</feature>
<dbReference type="RefSeq" id="WP_239797568.1">
    <property type="nucleotide sequence ID" value="NZ_OU912926.1"/>
</dbReference>
<evidence type="ECO:0000256" key="1">
    <source>
        <dbReference type="SAM" id="Phobius"/>
    </source>
</evidence>
<protein>
    <submittedName>
        <fullName evidence="2">Type IV pilus biogenesis protein PilN</fullName>
    </submittedName>
</protein>